<evidence type="ECO:0000313" key="3">
    <source>
        <dbReference type="Proteomes" id="UP000554235"/>
    </source>
</evidence>
<sequence length="253" mass="28984">MNPNASAYEPYAYNGQFREDDTNQGFGDKLIAASSDVEMLLQHDRRLQQPRPPPRQSRLNPQNIRLAIRFIELLLDLSTVALHTYAASVWWKTRDNLVDNNAGQKVVQWPHTNMWPTWTMLGTGAVTALSHILSFLTYLAKFRRMRQGAWRSRAVYAKSVLVSVGWSAALAYFKTSSVQAPKTRHWDLWSWSCHVKDEQGDIPWNALCTEMNYTFNACVVVVPLEIIGLLVYIFAQRKSKRRGKYQRAGSAVH</sequence>
<keyword evidence="3" id="KW-1185">Reference proteome</keyword>
<protein>
    <submittedName>
        <fullName evidence="2">Uncharacterized protein</fullName>
    </submittedName>
</protein>
<organism evidence="2 3">
    <name type="scientific">Fusarium albosuccineum</name>
    <dbReference type="NCBI Taxonomy" id="1237068"/>
    <lineage>
        <taxon>Eukaryota</taxon>
        <taxon>Fungi</taxon>
        <taxon>Dikarya</taxon>
        <taxon>Ascomycota</taxon>
        <taxon>Pezizomycotina</taxon>
        <taxon>Sordariomycetes</taxon>
        <taxon>Hypocreomycetidae</taxon>
        <taxon>Hypocreales</taxon>
        <taxon>Nectriaceae</taxon>
        <taxon>Fusarium</taxon>
        <taxon>Fusarium decemcellulare species complex</taxon>
    </lineage>
</organism>
<proteinExistence type="predicted"/>
<dbReference type="EMBL" id="JAADYS010001324">
    <property type="protein sequence ID" value="KAF4463680.1"/>
    <property type="molecule type" value="Genomic_DNA"/>
</dbReference>
<gene>
    <name evidence="2" type="ORF">FALBO_9494</name>
</gene>
<dbReference type="Proteomes" id="UP000554235">
    <property type="component" value="Unassembled WGS sequence"/>
</dbReference>
<evidence type="ECO:0000256" key="1">
    <source>
        <dbReference type="SAM" id="Phobius"/>
    </source>
</evidence>
<keyword evidence="1" id="KW-0812">Transmembrane</keyword>
<dbReference type="OrthoDB" id="5400774at2759"/>
<feature type="transmembrane region" description="Helical" evidence="1">
    <location>
        <begin position="118"/>
        <end position="142"/>
    </location>
</feature>
<dbReference type="PANTHER" id="PTHR42069">
    <property type="entry name" value="HYPHAL ANASTAMOSIS-8 PROTEIN"/>
    <property type="match status" value="1"/>
</dbReference>
<evidence type="ECO:0000313" key="2">
    <source>
        <dbReference type="EMBL" id="KAF4463680.1"/>
    </source>
</evidence>
<reference evidence="2 3" key="1">
    <citation type="submission" date="2020-01" db="EMBL/GenBank/DDBJ databases">
        <title>Identification and distribution of gene clusters putatively required for synthesis of sphingolipid metabolism inhibitors in phylogenetically diverse species of the filamentous fungus Fusarium.</title>
        <authorList>
            <person name="Kim H.-S."/>
            <person name="Busman M."/>
            <person name="Brown D.W."/>
            <person name="Divon H."/>
            <person name="Uhlig S."/>
            <person name="Proctor R.H."/>
        </authorList>
    </citation>
    <scope>NUCLEOTIDE SEQUENCE [LARGE SCALE GENOMIC DNA]</scope>
    <source>
        <strain evidence="2 3">NRRL 20459</strain>
    </source>
</reference>
<dbReference type="AlphaFoldDB" id="A0A8H4P8Y5"/>
<comment type="caution">
    <text evidence="2">The sequence shown here is derived from an EMBL/GenBank/DDBJ whole genome shotgun (WGS) entry which is preliminary data.</text>
</comment>
<feature type="transmembrane region" description="Helical" evidence="1">
    <location>
        <begin position="154"/>
        <end position="173"/>
    </location>
</feature>
<feature type="transmembrane region" description="Helical" evidence="1">
    <location>
        <begin position="213"/>
        <end position="235"/>
    </location>
</feature>
<dbReference type="PANTHER" id="PTHR42069:SF1">
    <property type="entry name" value="MARVEL DOMAIN-CONTAINING PROTEIN"/>
    <property type="match status" value="1"/>
</dbReference>
<accession>A0A8H4P8Y5</accession>
<keyword evidence="1" id="KW-1133">Transmembrane helix</keyword>
<keyword evidence="1" id="KW-0472">Membrane</keyword>
<name>A0A8H4P8Y5_9HYPO</name>